<evidence type="ECO:0000256" key="5">
    <source>
        <dbReference type="HAMAP-Rule" id="MF_00532"/>
    </source>
</evidence>
<dbReference type="GO" id="GO:0015935">
    <property type="term" value="C:small ribosomal subunit"/>
    <property type="evidence" value="ECO:0007669"/>
    <property type="project" value="UniProtKB-ARBA"/>
</dbReference>
<accession>A0A139SLK8</accession>
<dbReference type="GO" id="GO:0006412">
    <property type="term" value="P:translation"/>
    <property type="evidence" value="ECO:0007669"/>
    <property type="project" value="UniProtKB-UniRule"/>
</dbReference>
<dbReference type="InterPro" id="IPR020574">
    <property type="entry name" value="Ribosomal_uS9_CS"/>
</dbReference>
<dbReference type="PANTHER" id="PTHR21569">
    <property type="entry name" value="RIBOSOMAL PROTEIN S9"/>
    <property type="match status" value="1"/>
</dbReference>
<keyword evidence="2 5" id="KW-0689">Ribosomal protein</keyword>
<dbReference type="PANTHER" id="PTHR21569:SF1">
    <property type="entry name" value="SMALL RIBOSOMAL SUBUNIT PROTEIN US9M"/>
    <property type="match status" value="1"/>
</dbReference>
<evidence type="ECO:0000256" key="2">
    <source>
        <dbReference type="ARBA" id="ARBA00022980"/>
    </source>
</evidence>
<comment type="similarity">
    <text evidence="1 5 6">Belongs to the universal ribosomal protein uS9 family.</text>
</comment>
<gene>
    <name evidence="5" type="primary">rpsI</name>
    <name evidence="8" type="ORF">AXK11_06555</name>
</gene>
<feature type="compositionally biased region" description="Basic and acidic residues" evidence="7">
    <location>
        <begin position="107"/>
        <end position="118"/>
    </location>
</feature>
<feature type="compositionally biased region" description="Basic residues" evidence="7">
    <location>
        <begin position="119"/>
        <end position="133"/>
    </location>
</feature>
<reference evidence="9" key="1">
    <citation type="submission" date="2016-02" db="EMBL/GenBank/DDBJ databases">
        <authorList>
            <person name="Sanders J.G."/>
            <person name="Lin J.Y."/>
            <person name="Wertz J.T."/>
            <person name="Russell J.A."/>
            <person name="Moreau C.S."/>
            <person name="Powell S."/>
        </authorList>
    </citation>
    <scope>NUCLEOTIDE SEQUENCE [LARGE SCALE GENOMIC DNA]</scope>
    <source>
        <strain evidence="9">CAG34</strain>
    </source>
</reference>
<dbReference type="InterPro" id="IPR000754">
    <property type="entry name" value="Ribosomal_uS9"/>
</dbReference>
<evidence type="ECO:0000256" key="7">
    <source>
        <dbReference type="SAM" id="MobiDB-lite"/>
    </source>
</evidence>
<proteinExistence type="inferred from homology"/>
<dbReference type="STRING" id="1548207.AXK11_06555"/>
<evidence type="ECO:0000313" key="8">
    <source>
        <dbReference type="EMBL" id="KXU35435.1"/>
    </source>
</evidence>
<dbReference type="HAMAP" id="MF_00532_B">
    <property type="entry name" value="Ribosomal_uS9_B"/>
    <property type="match status" value="1"/>
</dbReference>
<dbReference type="NCBIfam" id="NF001099">
    <property type="entry name" value="PRK00132.1"/>
    <property type="match status" value="1"/>
</dbReference>
<evidence type="ECO:0000256" key="4">
    <source>
        <dbReference type="ARBA" id="ARBA00035259"/>
    </source>
</evidence>
<dbReference type="GO" id="GO:0003723">
    <property type="term" value="F:RNA binding"/>
    <property type="evidence" value="ECO:0007669"/>
    <property type="project" value="TreeGrafter"/>
</dbReference>
<dbReference type="RefSeq" id="WP_068630468.1">
    <property type="nucleotide sequence ID" value="NZ_LSZQ01000049.1"/>
</dbReference>
<sequence length="133" mass="14278">MSIADSSVIAATGRRKTATARVRIIEGTGKLLANGRSFDAYFTPENFAKAATAPLITAEMRDKFDVTANVSGGGVAGQAGAVAHGIARALQKFDPELRAVLKKAGHLTRDPREKERKKPGQPGARKRFQFSKR</sequence>
<organism evidence="8 9">
    <name type="scientific">Cephaloticoccus primus</name>
    <dbReference type="NCBI Taxonomy" id="1548207"/>
    <lineage>
        <taxon>Bacteria</taxon>
        <taxon>Pseudomonadati</taxon>
        <taxon>Verrucomicrobiota</taxon>
        <taxon>Opitutia</taxon>
        <taxon>Opitutales</taxon>
        <taxon>Opitutaceae</taxon>
        <taxon>Cephaloticoccus</taxon>
    </lineage>
</organism>
<evidence type="ECO:0000313" key="9">
    <source>
        <dbReference type="Proteomes" id="UP000070058"/>
    </source>
</evidence>
<feature type="region of interest" description="Disordered" evidence="7">
    <location>
        <begin position="103"/>
        <end position="133"/>
    </location>
</feature>
<dbReference type="Gene3D" id="3.30.230.10">
    <property type="match status" value="1"/>
</dbReference>
<dbReference type="PROSITE" id="PS00360">
    <property type="entry name" value="RIBOSOMAL_S9"/>
    <property type="match status" value="1"/>
</dbReference>
<dbReference type="OrthoDB" id="9803965at2"/>
<dbReference type="SUPFAM" id="SSF54211">
    <property type="entry name" value="Ribosomal protein S5 domain 2-like"/>
    <property type="match status" value="1"/>
</dbReference>
<name>A0A139SLK8_9BACT</name>
<dbReference type="FunFam" id="3.30.230.10:FF:000001">
    <property type="entry name" value="30S ribosomal protein S9"/>
    <property type="match status" value="1"/>
</dbReference>
<evidence type="ECO:0000256" key="3">
    <source>
        <dbReference type="ARBA" id="ARBA00023274"/>
    </source>
</evidence>
<dbReference type="GO" id="GO:0003735">
    <property type="term" value="F:structural constituent of ribosome"/>
    <property type="evidence" value="ECO:0007669"/>
    <property type="project" value="InterPro"/>
</dbReference>
<dbReference type="InterPro" id="IPR020568">
    <property type="entry name" value="Ribosomal_Su5_D2-typ_SF"/>
</dbReference>
<dbReference type="EMBL" id="LSZQ01000049">
    <property type="protein sequence ID" value="KXU35435.1"/>
    <property type="molecule type" value="Genomic_DNA"/>
</dbReference>
<protein>
    <recommendedName>
        <fullName evidence="4 5">Small ribosomal subunit protein uS9</fullName>
    </recommendedName>
</protein>
<keyword evidence="9" id="KW-1185">Reference proteome</keyword>
<dbReference type="GO" id="GO:0005737">
    <property type="term" value="C:cytoplasm"/>
    <property type="evidence" value="ECO:0007669"/>
    <property type="project" value="UniProtKB-ARBA"/>
</dbReference>
<dbReference type="Pfam" id="PF00380">
    <property type="entry name" value="Ribosomal_S9"/>
    <property type="match status" value="1"/>
</dbReference>
<dbReference type="InterPro" id="IPR014721">
    <property type="entry name" value="Ribsml_uS5_D2-typ_fold_subgr"/>
</dbReference>
<dbReference type="InterPro" id="IPR023035">
    <property type="entry name" value="Ribosomal_uS9_bac/plastid"/>
</dbReference>
<dbReference type="Proteomes" id="UP000070058">
    <property type="component" value="Unassembled WGS sequence"/>
</dbReference>
<evidence type="ECO:0000256" key="1">
    <source>
        <dbReference type="ARBA" id="ARBA00005251"/>
    </source>
</evidence>
<keyword evidence="3 5" id="KW-0687">Ribonucleoprotein</keyword>
<dbReference type="AlphaFoldDB" id="A0A139SLK8"/>
<evidence type="ECO:0000256" key="6">
    <source>
        <dbReference type="RuleBase" id="RU003815"/>
    </source>
</evidence>
<comment type="caution">
    <text evidence="8">The sequence shown here is derived from an EMBL/GenBank/DDBJ whole genome shotgun (WGS) entry which is preliminary data.</text>
</comment>